<evidence type="ECO:0000313" key="3">
    <source>
        <dbReference type="Proteomes" id="UP000265515"/>
    </source>
</evidence>
<name>A0A388M9T0_CHABU</name>
<dbReference type="EMBL" id="BFEA01000894">
    <property type="protein sequence ID" value="GBG91316.1"/>
    <property type="molecule type" value="Genomic_DNA"/>
</dbReference>
<feature type="compositionally biased region" description="Basic and acidic residues" evidence="1">
    <location>
        <begin position="274"/>
        <end position="291"/>
    </location>
</feature>
<dbReference type="AlphaFoldDB" id="A0A388M9T0"/>
<feature type="region of interest" description="Disordered" evidence="1">
    <location>
        <begin position="41"/>
        <end position="60"/>
    </location>
</feature>
<dbReference type="Gramene" id="GBG91316">
    <property type="protein sequence ID" value="GBG91316"/>
    <property type="gene ID" value="CBR_g52202"/>
</dbReference>
<accession>A0A388M9T0</accession>
<organism evidence="2 3">
    <name type="scientific">Chara braunii</name>
    <name type="common">Braun's stonewort</name>
    <dbReference type="NCBI Taxonomy" id="69332"/>
    <lineage>
        <taxon>Eukaryota</taxon>
        <taxon>Viridiplantae</taxon>
        <taxon>Streptophyta</taxon>
        <taxon>Charophyceae</taxon>
        <taxon>Charales</taxon>
        <taxon>Characeae</taxon>
        <taxon>Chara</taxon>
    </lineage>
</organism>
<feature type="region of interest" description="Disordered" evidence="1">
    <location>
        <begin position="274"/>
        <end position="346"/>
    </location>
</feature>
<evidence type="ECO:0000256" key="1">
    <source>
        <dbReference type="SAM" id="MobiDB-lite"/>
    </source>
</evidence>
<dbReference type="Proteomes" id="UP000265515">
    <property type="component" value="Unassembled WGS sequence"/>
</dbReference>
<gene>
    <name evidence="2" type="ORF">CBR_g52202</name>
</gene>
<protein>
    <submittedName>
        <fullName evidence="2">Uncharacterized protein</fullName>
    </submittedName>
</protein>
<comment type="caution">
    <text evidence="2">The sequence shown here is derived from an EMBL/GenBank/DDBJ whole genome shotgun (WGS) entry which is preliminary data.</text>
</comment>
<reference evidence="2 3" key="1">
    <citation type="journal article" date="2018" name="Cell">
        <title>The Chara Genome: Secondary Complexity and Implications for Plant Terrestrialization.</title>
        <authorList>
            <person name="Nishiyama T."/>
            <person name="Sakayama H."/>
            <person name="Vries J.D."/>
            <person name="Buschmann H."/>
            <person name="Saint-Marcoux D."/>
            <person name="Ullrich K.K."/>
            <person name="Haas F.B."/>
            <person name="Vanderstraeten L."/>
            <person name="Becker D."/>
            <person name="Lang D."/>
            <person name="Vosolsobe S."/>
            <person name="Rombauts S."/>
            <person name="Wilhelmsson P.K.I."/>
            <person name="Janitza P."/>
            <person name="Kern R."/>
            <person name="Heyl A."/>
            <person name="Rumpler F."/>
            <person name="Villalobos L.I.A.C."/>
            <person name="Clay J.M."/>
            <person name="Skokan R."/>
            <person name="Toyoda A."/>
            <person name="Suzuki Y."/>
            <person name="Kagoshima H."/>
            <person name="Schijlen E."/>
            <person name="Tajeshwar N."/>
            <person name="Catarino B."/>
            <person name="Hetherington A.J."/>
            <person name="Saltykova A."/>
            <person name="Bonnot C."/>
            <person name="Breuninger H."/>
            <person name="Symeonidi A."/>
            <person name="Radhakrishnan G.V."/>
            <person name="Van Nieuwerburgh F."/>
            <person name="Deforce D."/>
            <person name="Chang C."/>
            <person name="Karol K.G."/>
            <person name="Hedrich R."/>
            <person name="Ulvskov P."/>
            <person name="Glockner G."/>
            <person name="Delwiche C.F."/>
            <person name="Petrasek J."/>
            <person name="Van de Peer Y."/>
            <person name="Friml J."/>
            <person name="Beilby M."/>
            <person name="Dolan L."/>
            <person name="Kohara Y."/>
            <person name="Sugano S."/>
            <person name="Fujiyama A."/>
            <person name="Delaux P.-M."/>
            <person name="Quint M."/>
            <person name="TheiBen G."/>
            <person name="Hagemann M."/>
            <person name="Harholt J."/>
            <person name="Dunand C."/>
            <person name="Zachgo S."/>
            <person name="Langdale J."/>
            <person name="Maumus F."/>
            <person name="Straeten D.V.D."/>
            <person name="Gould S.B."/>
            <person name="Rensing S.A."/>
        </authorList>
    </citation>
    <scope>NUCLEOTIDE SEQUENCE [LARGE SCALE GENOMIC DNA]</scope>
    <source>
        <strain evidence="2 3">S276</strain>
    </source>
</reference>
<sequence>MVICINWREVTLLSTVEAKWVIELSVSCGIVAGFTIGRMTGRGRGSKAGGRRGRWSNDDRYWMENTGSTSGGQTNPATYNVPGPVYPPGVNQHDYGAPYQQPIAAQAAAPVQPAMTATPVAPVEYPMVQHGPFPQPWGIQPWQMPGQWPINGQWVALPPVSMPPPANLPPVNQTASHQAVLSGPTNAQNAARNDPTANEFPGPGNRTYFTKEYMDILEGIKMNKAVEEAKKRLSGNRRTGIRIGEVDQKVKVTTDDKAELARLRVEKVALEKAAAEKDAAESEGHELSSSEKRKRMSERTPFGNSPRIDGVRSRGSKTKPRTKRIDISSEDEGDKAGSVKQNLQPKMETSSELGDIKSMLAALLQQLADAKGKAPISENIPASAPEDEVLEEEEDVDIVQNATLKDDEEESDEGRLAAYMKMRQEFYSSLHYMRVQELCKQKNIPYFKKDLGA</sequence>
<proteinExistence type="predicted"/>
<keyword evidence="3" id="KW-1185">Reference proteome</keyword>
<evidence type="ECO:0000313" key="2">
    <source>
        <dbReference type="EMBL" id="GBG91316.1"/>
    </source>
</evidence>
<feature type="region of interest" description="Disordered" evidence="1">
    <location>
        <begin position="185"/>
        <end position="205"/>
    </location>
</feature>